<protein>
    <recommendedName>
        <fullName evidence="15">NOT2/NOT3/NOT5 C-terminal domain-containing protein</fullName>
    </recommendedName>
</protein>
<feature type="compositionally biased region" description="Gly residues" evidence="10">
    <location>
        <begin position="689"/>
        <end position="700"/>
    </location>
</feature>
<dbReference type="AlphaFoldDB" id="A0A0G4ENE1"/>
<keyword evidence="8" id="KW-0539">Nucleus</keyword>
<keyword evidence="7" id="KW-0804">Transcription</keyword>
<dbReference type="VEuPathDB" id="CryptoDB:Vbra_20535"/>
<dbReference type="InterPro" id="IPR007282">
    <property type="entry name" value="NOT2/3/5_C"/>
</dbReference>
<feature type="compositionally biased region" description="Low complexity" evidence="10">
    <location>
        <begin position="622"/>
        <end position="637"/>
    </location>
</feature>
<feature type="compositionally biased region" description="Low complexity" evidence="10">
    <location>
        <begin position="433"/>
        <end position="443"/>
    </location>
</feature>
<dbReference type="Pfam" id="PF04065">
    <property type="entry name" value="Not3"/>
    <property type="match status" value="1"/>
</dbReference>
<evidence type="ECO:0000256" key="7">
    <source>
        <dbReference type="ARBA" id="ARBA00023163"/>
    </source>
</evidence>
<keyword evidence="6" id="KW-0805">Transcription regulation</keyword>
<evidence type="ECO:0000256" key="5">
    <source>
        <dbReference type="ARBA" id="ARBA00022491"/>
    </source>
</evidence>
<keyword evidence="9" id="KW-0175">Coiled coil</keyword>
<dbReference type="GO" id="GO:0005634">
    <property type="term" value="C:nucleus"/>
    <property type="evidence" value="ECO:0007669"/>
    <property type="project" value="UniProtKB-SubCell"/>
</dbReference>
<evidence type="ECO:0000256" key="4">
    <source>
        <dbReference type="ARBA" id="ARBA00022490"/>
    </source>
</evidence>
<sequence length="942" mass="100767">MAAKKKQAAEIEVCLKKVDEGLAEFSDTWGKVEAARNQDHKETLQNKLKQELKKLQRHRDDIKKWLEQDSTRSKKDDLLEARKKIEKEMERFRELEKHFKMKTYSKEGLEQTPKMDQKDIEKQDKIAKIEELSHRLSLLKEQVEADLEKESSKGGKKKGPDANVLGALQGTIDRYEGHIHNLDQMVRRIHNDSFDLEAVENIVDSLVMWLDEVDDDTIDDDKVIAYQQALEDLYDENQLTAFNEGAEDMQDDADESENASGLSGSPAPEPSEPAKDDPTPKNSKLAKLGRPVPPGANPGVSVLKRDAKRPSLISSSHSEEHPETPMSSSKAASPLPAAAAAKDKHDKDKDKERDRDKGATGRERPAERAAPTLSKAGSGSSWGAVDSDANHSVATPVASGGGGCGGGTKRPPPADDAKIAPSQISPKPEGLNGTSPASSATSPGPQPVAATPPSRLQQPNHVSRLTINGTRPSSDRGASPPSIRGGTTATTANGVGKRGAEPAAASGKEPPEGDSGTTAAASPPTTAAIGQVDRAKRQAVYKPTMAAKAPSATTASPRALSTANGPAMGVSDTDTSTPAAGSSPLLNPSASSLPSSSSPKSKTDPPAAAHVVQASSPRVANDATQSADAPAPAARTQPSEVDHVGRSAQQQKLPPSVRNPPPPYPPPRPQRLSRDVGREDSKPTDGDGGKGGGGGGGASTGKGPIPSLAHVRIRRSKGLSLHERLQQTLAVLEASMKDAPKGDERHHQLSEHVYHPEQPIPGPLQPSLVQLRFPVEPSQLSDSYDYFERVLSDDTLLFIFAYHRGKLQQSMAAYALEKRNWRWNSQLGCWLQPGSGSASSGGDKTLRSDPSVQSSVAGASSTSTSSFQPHPHPHPHHASPLFGNGRTDYDYESSPMERFDTADWCLKPMQEPFAYTDLPPHQQIRVPPNNSSPSPRAASGRR</sequence>
<name>A0A0G4ENE1_VITBC</name>
<feature type="region of interest" description="Disordered" evidence="10">
    <location>
        <begin position="249"/>
        <end position="707"/>
    </location>
</feature>
<dbReference type="PANTHER" id="PTHR23326">
    <property type="entry name" value="CCR4 NOT-RELATED"/>
    <property type="match status" value="1"/>
</dbReference>
<feature type="compositionally biased region" description="Basic and acidic residues" evidence="10">
    <location>
        <begin position="672"/>
        <end position="688"/>
    </location>
</feature>
<evidence type="ECO:0000256" key="9">
    <source>
        <dbReference type="SAM" id="Coils"/>
    </source>
</evidence>
<evidence type="ECO:0000259" key="12">
    <source>
        <dbReference type="Pfam" id="PF04153"/>
    </source>
</evidence>
<dbReference type="GO" id="GO:0030015">
    <property type="term" value="C:CCR4-NOT core complex"/>
    <property type="evidence" value="ECO:0007669"/>
    <property type="project" value="InterPro"/>
</dbReference>
<dbReference type="Pfam" id="PF04153">
    <property type="entry name" value="NOT2_3_5_C"/>
    <property type="match status" value="1"/>
</dbReference>
<keyword evidence="4" id="KW-0963">Cytoplasm</keyword>
<dbReference type="STRING" id="1169540.A0A0G4ENE1"/>
<dbReference type="GO" id="GO:0006355">
    <property type="term" value="P:regulation of DNA-templated transcription"/>
    <property type="evidence" value="ECO:0007669"/>
    <property type="project" value="InterPro"/>
</dbReference>
<dbReference type="InParanoid" id="A0A0G4ENE1"/>
<feature type="region of interest" description="Disordered" evidence="10">
    <location>
        <begin position="834"/>
        <end position="893"/>
    </location>
</feature>
<feature type="region of interest" description="Disordered" evidence="10">
    <location>
        <begin position="913"/>
        <end position="942"/>
    </location>
</feature>
<feature type="compositionally biased region" description="Low complexity" evidence="10">
    <location>
        <begin position="543"/>
        <end position="563"/>
    </location>
</feature>
<comment type="similarity">
    <text evidence="3">Belongs to the CNOT2/3/5 family.</text>
</comment>
<reference evidence="13 14" key="1">
    <citation type="submission" date="2014-11" db="EMBL/GenBank/DDBJ databases">
        <authorList>
            <person name="Zhu J."/>
            <person name="Qi W."/>
            <person name="Song R."/>
        </authorList>
    </citation>
    <scope>NUCLEOTIDE SEQUENCE [LARGE SCALE GENOMIC DNA]</scope>
</reference>
<feature type="compositionally biased region" description="Low complexity" evidence="10">
    <location>
        <begin position="485"/>
        <end position="495"/>
    </location>
</feature>
<dbReference type="InterPro" id="IPR038635">
    <property type="entry name" value="CCR4-NOT_su2/3/5_C_sf"/>
</dbReference>
<evidence type="ECO:0008006" key="15">
    <source>
        <dbReference type="Google" id="ProtNLM"/>
    </source>
</evidence>
<feature type="compositionally biased region" description="Gly residues" evidence="10">
    <location>
        <begin position="399"/>
        <end position="408"/>
    </location>
</feature>
<dbReference type="InterPro" id="IPR040168">
    <property type="entry name" value="Not2/3/5"/>
</dbReference>
<dbReference type="OMA" id="MHILEAT"/>
<dbReference type="Proteomes" id="UP000041254">
    <property type="component" value="Unassembled WGS sequence"/>
</dbReference>
<evidence type="ECO:0000313" key="14">
    <source>
        <dbReference type="Proteomes" id="UP000041254"/>
    </source>
</evidence>
<proteinExistence type="inferred from homology"/>
<feature type="coiled-coil region" evidence="9">
    <location>
        <begin position="41"/>
        <end position="98"/>
    </location>
</feature>
<feature type="compositionally biased region" description="Polar residues" evidence="10">
    <location>
        <begin position="454"/>
        <end position="472"/>
    </location>
</feature>
<keyword evidence="5" id="KW-0678">Repressor</keyword>
<gene>
    <name evidence="13" type="ORF">Vbra_20535</name>
</gene>
<evidence type="ECO:0000256" key="1">
    <source>
        <dbReference type="ARBA" id="ARBA00004123"/>
    </source>
</evidence>
<accession>A0A0G4ENE1</accession>
<feature type="compositionally biased region" description="Low complexity" evidence="10">
    <location>
        <begin position="517"/>
        <end position="528"/>
    </location>
</feature>
<keyword evidence="14" id="KW-1185">Reference proteome</keyword>
<dbReference type="GO" id="GO:0005737">
    <property type="term" value="C:cytoplasm"/>
    <property type="evidence" value="ECO:0007669"/>
    <property type="project" value="UniProtKB-SubCell"/>
</dbReference>
<evidence type="ECO:0000256" key="10">
    <source>
        <dbReference type="SAM" id="MobiDB-lite"/>
    </source>
</evidence>
<dbReference type="InterPro" id="IPR007207">
    <property type="entry name" value="Not_N"/>
</dbReference>
<feature type="domain" description="NOT2/NOT3/NOT5 C-terminal" evidence="12">
    <location>
        <begin position="754"/>
        <end position="834"/>
    </location>
</feature>
<dbReference type="Gene3D" id="2.30.30.1020">
    <property type="entry name" value="CCR4-NOT complex subunit 2/3/5, C-terminal domain"/>
    <property type="match status" value="1"/>
</dbReference>
<evidence type="ECO:0000256" key="8">
    <source>
        <dbReference type="ARBA" id="ARBA00023242"/>
    </source>
</evidence>
<evidence type="ECO:0000256" key="6">
    <source>
        <dbReference type="ARBA" id="ARBA00023015"/>
    </source>
</evidence>
<organism evidence="13 14">
    <name type="scientific">Vitrella brassicaformis (strain CCMP3155)</name>
    <dbReference type="NCBI Taxonomy" id="1169540"/>
    <lineage>
        <taxon>Eukaryota</taxon>
        <taxon>Sar</taxon>
        <taxon>Alveolata</taxon>
        <taxon>Colpodellida</taxon>
        <taxon>Vitrellaceae</taxon>
        <taxon>Vitrella</taxon>
    </lineage>
</organism>
<feature type="coiled-coil region" evidence="9">
    <location>
        <begin position="122"/>
        <end position="149"/>
    </location>
</feature>
<feature type="domain" description="CCR4-Not complex component Not N-terminal" evidence="11">
    <location>
        <begin position="4"/>
        <end position="222"/>
    </location>
</feature>
<feature type="compositionally biased region" description="Low complexity" evidence="10">
    <location>
        <begin position="578"/>
        <end position="609"/>
    </location>
</feature>
<dbReference type="OrthoDB" id="293823at2759"/>
<evidence type="ECO:0000256" key="3">
    <source>
        <dbReference type="ARBA" id="ARBA00007682"/>
    </source>
</evidence>
<feature type="compositionally biased region" description="Low complexity" evidence="10">
    <location>
        <begin position="925"/>
        <end position="942"/>
    </location>
</feature>
<evidence type="ECO:0000259" key="11">
    <source>
        <dbReference type="Pfam" id="PF04065"/>
    </source>
</evidence>
<dbReference type="EMBL" id="CDMY01000272">
    <property type="protein sequence ID" value="CEL98517.1"/>
    <property type="molecule type" value="Genomic_DNA"/>
</dbReference>
<comment type="subcellular location">
    <subcellularLocation>
        <location evidence="2">Cytoplasm</location>
    </subcellularLocation>
    <subcellularLocation>
        <location evidence="1">Nucleus</location>
    </subcellularLocation>
</comment>
<evidence type="ECO:0000313" key="13">
    <source>
        <dbReference type="EMBL" id="CEL98517.1"/>
    </source>
</evidence>
<evidence type="ECO:0000256" key="2">
    <source>
        <dbReference type="ARBA" id="ARBA00004496"/>
    </source>
</evidence>
<feature type="compositionally biased region" description="Pro residues" evidence="10">
    <location>
        <begin position="657"/>
        <end position="669"/>
    </location>
</feature>
<feature type="compositionally biased region" description="Low complexity" evidence="10">
    <location>
        <begin position="850"/>
        <end position="869"/>
    </location>
</feature>
<feature type="compositionally biased region" description="Basic and acidic residues" evidence="10">
    <location>
        <begin position="341"/>
        <end position="367"/>
    </location>
</feature>